<evidence type="ECO:0000256" key="6">
    <source>
        <dbReference type="ARBA" id="ARBA00022771"/>
    </source>
</evidence>
<accession>A0A1B6CW05</accession>
<dbReference type="Gene3D" id="3.30.160.60">
    <property type="entry name" value="Classic Zinc Finger"/>
    <property type="match status" value="5"/>
</dbReference>
<protein>
    <recommendedName>
        <fullName evidence="14">C2H2-type domain-containing protein</fullName>
    </recommendedName>
</protein>
<keyword evidence="4" id="KW-0479">Metal-binding</keyword>
<evidence type="ECO:0000256" key="12">
    <source>
        <dbReference type="PROSITE-ProRule" id="PRU00042"/>
    </source>
</evidence>
<feature type="domain" description="C2H2-type" evidence="14">
    <location>
        <begin position="401"/>
        <end position="430"/>
    </location>
</feature>
<dbReference type="InterPro" id="IPR013087">
    <property type="entry name" value="Znf_C2H2_type"/>
</dbReference>
<evidence type="ECO:0000256" key="4">
    <source>
        <dbReference type="ARBA" id="ARBA00022723"/>
    </source>
</evidence>
<keyword evidence="7" id="KW-0862">Zinc</keyword>
<feature type="domain" description="C2H2-type" evidence="14">
    <location>
        <begin position="462"/>
        <end position="492"/>
    </location>
</feature>
<dbReference type="SUPFAM" id="SSF57667">
    <property type="entry name" value="beta-beta-alpha zinc fingers"/>
    <property type="match status" value="4"/>
</dbReference>
<feature type="region of interest" description="Disordered" evidence="13">
    <location>
        <begin position="138"/>
        <end position="181"/>
    </location>
</feature>
<proteinExistence type="inferred from homology"/>
<evidence type="ECO:0000256" key="1">
    <source>
        <dbReference type="ARBA" id="ARBA00004123"/>
    </source>
</evidence>
<dbReference type="PROSITE" id="PS00028">
    <property type="entry name" value="ZINC_FINGER_C2H2_1"/>
    <property type="match status" value="4"/>
</dbReference>
<dbReference type="EMBL" id="GEDC01019569">
    <property type="protein sequence ID" value="JAS17729.1"/>
    <property type="molecule type" value="Transcribed_RNA"/>
</dbReference>
<dbReference type="GO" id="GO:0005634">
    <property type="term" value="C:nucleus"/>
    <property type="evidence" value="ECO:0007669"/>
    <property type="project" value="UniProtKB-SubCell"/>
</dbReference>
<evidence type="ECO:0000256" key="13">
    <source>
        <dbReference type="SAM" id="MobiDB-lite"/>
    </source>
</evidence>
<feature type="region of interest" description="Disordered" evidence="13">
    <location>
        <begin position="494"/>
        <end position="555"/>
    </location>
</feature>
<evidence type="ECO:0000256" key="2">
    <source>
        <dbReference type="ARBA" id="ARBA00010831"/>
    </source>
</evidence>
<feature type="compositionally biased region" description="Polar residues" evidence="13">
    <location>
        <begin position="671"/>
        <end position="683"/>
    </location>
</feature>
<evidence type="ECO:0000256" key="9">
    <source>
        <dbReference type="ARBA" id="ARBA00023125"/>
    </source>
</evidence>
<feature type="domain" description="C2H2-type" evidence="14">
    <location>
        <begin position="335"/>
        <end position="367"/>
    </location>
</feature>
<name>A0A1B6CW05_9HEMI</name>
<dbReference type="GO" id="GO:0008270">
    <property type="term" value="F:zinc ion binding"/>
    <property type="evidence" value="ECO:0007669"/>
    <property type="project" value="UniProtKB-KW"/>
</dbReference>
<dbReference type="GO" id="GO:0140297">
    <property type="term" value="F:DNA-binding transcription factor binding"/>
    <property type="evidence" value="ECO:0007669"/>
    <property type="project" value="UniProtKB-ARBA"/>
</dbReference>
<keyword evidence="9" id="KW-0238">DNA-binding</keyword>
<dbReference type="GO" id="GO:0000981">
    <property type="term" value="F:DNA-binding transcription factor activity, RNA polymerase II-specific"/>
    <property type="evidence" value="ECO:0007669"/>
    <property type="project" value="TreeGrafter"/>
</dbReference>
<comment type="similarity">
    <text evidence="2">Belongs to the GLI C2H2-type zinc-finger protein family.</text>
</comment>
<evidence type="ECO:0000256" key="10">
    <source>
        <dbReference type="ARBA" id="ARBA00023163"/>
    </source>
</evidence>
<feature type="compositionally biased region" description="Polar residues" evidence="13">
    <location>
        <begin position="528"/>
        <end position="551"/>
    </location>
</feature>
<feature type="domain" description="C2H2-type" evidence="14">
    <location>
        <begin position="431"/>
        <end position="461"/>
    </location>
</feature>
<dbReference type="InterPro" id="IPR056436">
    <property type="entry name" value="Znf-C2H2_ZIC1-5/GLI1-3-like"/>
</dbReference>
<dbReference type="PANTHER" id="PTHR45718">
    <property type="entry name" value="TRANSCRIPTIONAL ACTIVATOR CUBITUS INTERRUPTUS"/>
    <property type="match status" value="1"/>
</dbReference>
<keyword evidence="8" id="KW-0805">Transcription regulation</keyword>
<feature type="region of interest" description="Disordered" evidence="13">
    <location>
        <begin position="671"/>
        <end position="707"/>
    </location>
</feature>
<feature type="compositionally biased region" description="Polar residues" evidence="13">
    <location>
        <begin position="138"/>
        <end position="150"/>
    </location>
</feature>
<feature type="domain" description="C2H2-type" evidence="14">
    <location>
        <begin position="373"/>
        <end position="400"/>
    </location>
</feature>
<dbReference type="FunFam" id="3.30.160.60:FF:000031">
    <property type="entry name" value="GLI family zinc finger 3"/>
    <property type="match status" value="1"/>
</dbReference>
<dbReference type="SMART" id="SM00355">
    <property type="entry name" value="ZnF_C2H2"/>
    <property type="match status" value="5"/>
</dbReference>
<evidence type="ECO:0000256" key="11">
    <source>
        <dbReference type="ARBA" id="ARBA00023242"/>
    </source>
</evidence>
<evidence type="ECO:0000256" key="5">
    <source>
        <dbReference type="ARBA" id="ARBA00022737"/>
    </source>
</evidence>
<organism evidence="15">
    <name type="scientific">Clastoptera arizonana</name>
    <name type="common">Arizona spittle bug</name>
    <dbReference type="NCBI Taxonomy" id="38151"/>
    <lineage>
        <taxon>Eukaryota</taxon>
        <taxon>Metazoa</taxon>
        <taxon>Ecdysozoa</taxon>
        <taxon>Arthropoda</taxon>
        <taxon>Hexapoda</taxon>
        <taxon>Insecta</taxon>
        <taxon>Pterygota</taxon>
        <taxon>Neoptera</taxon>
        <taxon>Paraneoptera</taxon>
        <taxon>Hemiptera</taxon>
        <taxon>Auchenorrhyncha</taxon>
        <taxon>Cercopoidea</taxon>
        <taxon>Clastopteridae</taxon>
        <taxon>Clastoptera</taxon>
    </lineage>
</organism>
<dbReference type="FunFam" id="3.30.160.60:FF:000036">
    <property type="entry name" value="GLI family zinc finger 3"/>
    <property type="match status" value="1"/>
</dbReference>
<gene>
    <name evidence="15" type="ORF">g.10418</name>
</gene>
<dbReference type="Pfam" id="PF00096">
    <property type="entry name" value="zf-C2H2"/>
    <property type="match status" value="2"/>
</dbReference>
<comment type="subcellular location">
    <subcellularLocation>
        <location evidence="1">Nucleus</location>
    </subcellularLocation>
</comment>
<evidence type="ECO:0000256" key="8">
    <source>
        <dbReference type="ARBA" id="ARBA00023015"/>
    </source>
</evidence>
<dbReference type="FunFam" id="3.30.160.60:FF:000068">
    <property type="entry name" value="GLI family zinc finger 3"/>
    <property type="match status" value="1"/>
</dbReference>
<sequence>MPEKQVYSMLPPPGLPLQFPSAFAAFHAPLPVDQRTHEGRYLWDPASGRVLHPGSAGTAFHHPSHGLSGSGSAELSSLLSRRGGVLPPPPPHHQADYHPAYRLNPYMELYSSLQHASPTSSIHGLGLHSDYLSSRTLTELQQPPSTSASGTDFPFTVDGARLASPRPASAHQSRKRALSASPYSDSLDINSMIRFSPNSLVSIVNGSRSSSASGSYGHLSAGAISPALSMHPSMAPHLQQLQAHLLRSGGLLPPLPTHQPAGGLYLHPIPTNELISAINDSAADSCRRVDRVRAEADTSGTCVVQRKPAKIKREIKHSPESAADLKDEPGDFIETNCHWKQCGLEFPTQDLLVKHINNDHIHANKKSFVCRWEDCSRDEKPFKAQYMLVVHMRRHTGEKPHKCTFEGCCKAYSRLENLKTHLRSHTGEKPYTCEYPGCSKAFSNASDRAKHQNRTHSNEKPYVCKAPGCTKRYTDPSSLRKHVKTVHGAEFYANKKHKGAGGNGEGGSEDGVGDASPSRSDEMPLSAKTASISSPSIKSEETNSPGQQGSPLSVVPHSHAFCEEPISDSNVSTSTNQAIDENWVEESQDLDLYDLPAALQAVVGLAPPPPIARHNIKAKLQSKGISTLPPLPSVQNQGGRRGVGTITELNRRITDLKMAGNTTAEIRRDSNSTVSTYYGSSKSADLYSSRRSSQVSQVSHRPSVTGSFYDPISIGSSRRSSQLSTNLVLQPQNTGWTTATATTAENRRMSEPCQGAAPCPTPPPRPRSAHPPTSPRPPILHPNQEVVLDEVAEGEMLESKLVLPDDMVIYLNQVAESSNHSGGGYFENRGPGASPQHPSVAMNNMITQRASPRPVCHNPPSPMQVYPSASSPHHQMLRPPMRPANFTGQANNCRNYQNQMAPDYRMNPSPVQSRLNLQSCTPRPHEQNRVPMHHNNAPIINPHHGAQMGNCMNPNHRLGNAVSPMTCCQNYNQQQPLPSPAAAAPAPQIQPMFQHHQARHCNCNNQHCNPHHYCQTVQPCQNKNFHCSGHMSCSNVQIQQCSMMQPQQMPPQHSCMNQNNYCNQQEYNTQNQVFNPNNENKEEIQCGVVSQSSNNMRQAAYQRTLEYVEQCQSWAVSSSTHPASNNMVINDMTSSLNSLLEENKYFQMIQ</sequence>
<keyword evidence="10" id="KW-0804">Transcription</keyword>
<reference evidence="15" key="1">
    <citation type="submission" date="2015-12" db="EMBL/GenBank/DDBJ databases">
        <title>De novo transcriptome assembly of four potential Pierce s Disease insect vectors from Arizona vineyards.</title>
        <authorList>
            <person name="Tassone E.E."/>
        </authorList>
    </citation>
    <scope>NUCLEOTIDE SEQUENCE</scope>
</reference>
<keyword evidence="11" id="KW-0539">Nucleus</keyword>
<feature type="compositionally biased region" description="Low complexity" evidence="13">
    <location>
        <begin position="65"/>
        <end position="85"/>
    </location>
</feature>
<dbReference type="GO" id="GO:0000978">
    <property type="term" value="F:RNA polymerase II cis-regulatory region sequence-specific DNA binding"/>
    <property type="evidence" value="ECO:0007669"/>
    <property type="project" value="TreeGrafter"/>
</dbReference>
<keyword evidence="3" id="KW-0709">Segmentation polarity protein</keyword>
<dbReference type="Pfam" id="PF23561">
    <property type="entry name" value="zf-C2H2_15"/>
    <property type="match status" value="1"/>
</dbReference>
<dbReference type="PANTHER" id="PTHR45718:SF4">
    <property type="entry name" value="TRANSCRIPTIONAL ACTIVATOR CUBITUS INTERRUPTUS"/>
    <property type="match status" value="1"/>
</dbReference>
<evidence type="ECO:0000313" key="15">
    <source>
        <dbReference type="EMBL" id="JAS17729.1"/>
    </source>
</evidence>
<dbReference type="GO" id="GO:0000122">
    <property type="term" value="P:negative regulation of transcription by RNA polymerase II"/>
    <property type="evidence" value="ECO:0007669"/>
    <property type="project" value="UniProtKB-ARBA"/>
</dbReference>
<keyword evidence="3" id="KW-0217">Developmental protein</keyword>
<dbReference type="FunFam" id="3.30.160.60:FF:000019">
    <property type="entry name" value="GLI family zinc finger 3"/>
    <property type="match status" value="1"/>
</dbReference>
<evidence type="ECO:0000259" key="14">
    <source>
        <dbReference type="PROSITE" id="PS50157"/>
    </source>
</evidence>
<keyword evidence="5" id="KW-0677">Repeat</keyword>
<feature type="region of interest" description="Disordered" evidence="13">
    <location>
        <begin position="54"/>
        <end position="95"/>
    </location>
</feature>
<evidence type="ECO:0000256" key="7">
    <source>
        <dbReference type="ARBA" id="ARBA00022833"/>
    </source>
</evidence>
<dbReference type="PROSITE" id="PS50157">
    <property type="entry name" value="ZINC_FINGER_C2H2_2"/>
    <property type="match status" value="5"/>
</dbReference>
<feature type="compositionally biased region" description="Low complexity" evidence="13">
    <location>
        <begin position="689"/>
        <end position="699"/>
    </location>
</feature>
<dbReference type="InterPro" id="IPR036236">
    <property type="entry name" value="Znf_C2H2_sf"/>
</dbReference>
<dbReference type="InterPro" id="IPR043359">
    <property type="entry name" value="GLI-like"/>
</dbReference>
<dbReference type="GO" id="GO:0007367">
    <property type="term" value="P:segment polarity determination"/>
    <property type="evidence" value="ECO:0007669"/>
    <property type="project" value="UniProtKB-KW"/>
</dbReference>
<evidence type="ECO:0000256" key="3">
    <source>
        <dbReference type="ARBA" id="ARBA00022716"/>
    </source>
</evidence>
<dbReference type="FunFam" id="3.30.160.60:FF:000048">
    <property type="entry name" value="GLI family zinc finger 3"/>
    <property type="match status" value="1"/>
</dbReference>
<dbReference type="AlphaFoldDB" id="A0A1B6CW05"/>
<keyword evidence="6 12" id="KW-0863">Zinc-finger</keyword>
<feature type="region of interest" description="Disordered" evidence="13">
    <location>
        <begin position="743"/>
        <end position="781"/>
    </location>
</feature>